<sequence length="225" mass="24220">MPAATGHRTQRKGINMHTVIVVDDHPAIRLAVRSALESGGEFQVVGEAGDGPTALAAIRDQRPDLVIIDLDLPRLSGLDLIERLRKSLPSTKLLVLSAQPESIFAARTVQAGANGFMSKSEDMSAVAQAARTVLAGYSMFPSSALSSHGHIHSGAPPDVLMKSLSDRELTVLQYLARGMSNKEIAETLLISNKTISSYKTRIFEKLGISTLVELVDFTRAHHLVS</sequence>
<evidence type="ECO:0000313" key="8">
    <source>
        <dbReference type="EMBL" id="MDO1530736.1"/>
    </source>
</evidence>
<evidence type="ECO:0000256" key="2">
    <source>
        <dbReference type="ARBA" id="ARBA00023015"/>
    </source>
</evidence>
<dbReference type="SUPFAM" id="SSF52172">
    <property type="entry name" value="CheY-like"/>
    <property type="match status" value="1"/>
</dbReference>
<keyword evidence="3" id="KW-0238">DNA-binding</keyword>
<dbReference type="Proteomes" id="UP001169027">
    <property type="component" value="Unassembled WGS sequence"/>
</dbReference>
<name>A0ABT8S051_9BURK</name>
<dbReference type="PROSITE" id="PS50110">
    <property type="entry name" value="RESPONSE_REGULATORY"/>
    <property type="match status" value="1"/>
</dbReference>
<dbReference type="SMART" id="SM00421">
    <property type="entry name" value="HTH_LUXR"/>
    <property type="match status" value="1"/>
</dbReference>
<comment type="caution">
    <text evidence="8">The sequence shown here is derived from an EMBL/GenBank/DDBJ whole genome shotgun (WGS) entry which is preliminary data.</text>
</comment>
<reference evidence="8" key="1">
    <citation type="submission" date="2023-06" db="EMBL/GenBank/DDBJ databases">
        <authorList>
            <person name="Jiang Y."/>
            <person name="Liu Q."/>
        </authorList>
    </citation>
    <scope>NUCLEOTIDE SEQUENCE</scope>
    <source>
        <strain evidence="8">CGMCC 1.12090</strain>
    </source>
</reference>
<dbReference type="InterPro" id="IPR011006">
    <property type="entry name" value="CheY-like_superfamily"/>
</dbReference>
<dbReference type="InterPro" id="IPR058245">
    <property type="entry name" value="NreC/VraR/RcsB-like_REC"/>
</dbReference>
<dbReference type="CDD" id="cd06170">
    <property type="entry name" value="LuxR_C_like"/>
    <property type="match status" value="1"/>
</dbReference>
<evidence type="ECO:0000256" key="5">
    <source>
        <dbReference type="PROSITE-ProRule" id="PRU00169"/>
    </source>
</evidence>
<proteinExistence type="predicted"/>
<evidence type="ECO:0000259" key="7">
    <source>
        <dbReference type="PROSITE" id="PS50110"/>
    </source>
</evidence>
<evidence type="ECO:0000259" key="6">
    <source>
        <dbReference type="PROSITE" id="PS50043"/>
    </source>
</evidence>
<dbReference type="Gene3D" id="3.40.50.2300">
    <property type="match status" value="1"/>
</dbReference>
<dbReference type="PROSITE" id="PS00622">
    <property type="entry name" value="HTH_LUXR_1"/>
    <property type="match status" value="1"/>
</dbReference>
<evidence type="ECO:0000313" key="9">
    <source>
        <dbReference type="Proteomes" id="UP001169027"/>
    </source>
</evidence>
<keyword evidence="2" id="KW-0805">Transcription regulation</keyword>
<dbReference type="EMBL" id="JAUKVY010000001">
    <property type="protein sequence ID" value="MDO1530736.1"/>
    <property type="molecule type" value="Genomic_DNA"/>
</dbReference>
<dbReference type="PANTHER" id="PTHR43214:SF41">
    <property type="entry name" value="NITRATE_NITRITE RESPONSE REGULATOR PROTEIN NARP"/>
    <property type="match status" value="1"/>
</dbReference>
<gene>
    <name evidence="8" type="ORF">Q2T77_00425</name>
</gene>
<feature type="domain" description="HTH luxR-type" evidence="6">
    <location>
        <begin position="157"/>
        <end position="222"/>
    </location>
</feature>
<dbReference type="PRINTS" id="PR00038">
    <property type="entry name" value="HTHLUXR"/>
</dbReference>
<keyword evidence="1 5" id="KW-0597">Phosphoprotein</keyword>
<keyword evidence="4" id="KW-0804">Transcription</keyword>
<dbReference type="CDD" id="cd17535">
    <property type="entry name" value="REC_NarL-like"/>
    <property type="match status" value="1"/>
</dbReference>
<dbReference type="Pfam" id="PF00072">
    <property type="entry name" value="Response_reg"/>
    <property type="match status" value="1"/>
</dbReference>
<evidence type="ECO:0000256" key="3">
    <source>
        <dbReference type="ARBA" id="ARBA00023125"/>
    </source>
</evidence>
<feature type="modified residue" description="4-aspartylphosphate" evidence="5">
    <location>
        <position position="69"/>
    </location>
</feature>
<dbReference type="SMART" id="SM00448">
    <property type="entry name" value="REC"/>
    <property type="match status" value="1"/>
</dbReference>
<dbReference type="InterPro" id="IPR000792">
    <property type="entry name" value="Tscrpt_reg_LuxR_C"/>
</dbReference>
<dbReference type="RefSeq" id="WP_301802291.1">
    <property type="nucleotide sequence ID" value="NZ_JAUJZH010000001.1"/>
</dbReference>
<evidence type="ECO:0000256" key="1">
    <source>
        <dbReference type="ARBA" id="ARBA00022553"/>
    </source>
</evidence>
<organism evidence="8 9">
    <name type="scientific">Variovorax ginsengisoli</name>
    <dbReference type="NCBI Taxonomy" id="363844"/>
    <lineage>
        <taxon>Bacteria</taxon>
        <taxon>Pseudomonadati</taxon>
        <taxon>Pseudomonadota</taxon>
        <taxon>Betaproteobacteria</taxon>
        <taxon>Burkholderiales</taxon>
        <taxon>Comamonadaceae</taxon>
        <taxon>Variovorax</taxon>
    </lineage>
</organism>
<dbReference type="Pfam" id="PF00196">
    <property type="entry name" value="GerE"/>
    <property type="match status" value="1"/>
</dbReference>
<dbReference type="InterPro" id="IPR001789">
    <property type="entry name" value="Sig_transdc_resp-reg_receiver"/>
</dbReference>
<dbReference type="InterPro" id="IPR039420">
    <property type="entry name" value="WalR-like"/>
</dbReference>
<accession>A0ABT8S051</accession>
<feature type="domain" description="Response regulatory" evidence="7">
    <location>
        <begin position="18"/>
        <end position="134"/>
    </location>
</feature>
<keyword evidence="9" id="KW-1185">Reference proteome</keyword>
<dbReference type="PROSITE" id="PS50043">
    <property type="entry name" value="HTH_LUXR_2"/>
    <property type="match status" value="1"/>
</dbReference>
<dbReference type="PANTHER" id="PTHR43214">
    <property type="entry name" value="TWO-COMPONENT RESPONSE REGULATOR"/>
    <property type="match status" value="1"/>
</dbReference>
<evidence type="ECO:0000256" key="4">
    <source>
        <dbReference type="ARBA" id="ARBA00023163"/>
    </source>
</evidence>
<protein>
    <submittedName>
        <fullName evidence="8">Response regulator transcription factor</fullName>
    </submittedName>
</protein>